<organism evidence="3 4">
    <name type="scientific">Patiria miniata</name>
    <name type="common">Bat star</name>
    <name type="synonym">Asterina miniata</name>
    <dbReference type="NCBI Taxonomy" id="46514"/>
    <lineage>
        <taxon>Eukaryota</taxon>
        <taxon>Metazoa</taxon>
        <taxon>Echinodermata</taxon>
        <taxon>Eleutherozoa</taxon>
        <taxon>Asterozoa</taxon>
        <taxon>Asteroidea</taxon>
        <taxon>Valvatacea</taxon>
        <taxon>Valvatida</taxon>
        <taxon>Asterinidae</taxon>
        <taxon>Patiria</taxon>
    </lineage>
</organism>
<dbReference type="Proteomes" id="UP000887568">
    <property type="component" value="Unplaced"/>
</dbReference>
<evidence type="ECO:0000313" key="4">
    <source>
        <dbReference type="Proteomes" id="UP000887568"/>
    </source>
</evidence>
<dbReference type="EnsemblMetazoa" id="XM_038199233.1">
    <property type="protein sequence ID" value="XP_038055161.1"/>
    <property type="gene ID" value="LOC119727365"/>
</dbReference>
<dbReference type="OrthoDB" id="10009308at2759"/>
<dbReference type="PANTHER" id="PTHR23227">
    <property type="entry name" value="BUCENTAUR RELATED"/>
    <property type="match status" value="1"/>
</dbReference>
<evidence type="ECO:0000313" key="3">
    <source>
        <dbReference type="EnsemblMetazoa" id="XP_038055161.1"/>
    </source>
</evidence>
<evidence type="ECO:0000256" key="1">
    <source>
        <dbReference type="SAM" id="MobiDB-lite"/>
    </source>
</evidence>
<name>A0A913ZVR8_PATMI</name>
<dbReference type="InterPro" id="IPR036691">
    <property type="entry name" value="Endo/exonu/phosph_ase_sf"/>
</dbReference>
<dbReference type="OMA" id="MYATIND"/>
<dbReference type="CDD" id="cd09076">
    <property type="entry name" value="L1-EN"/>
    <property type="match status" value="1"/>
</dbReference>
<dbReference type="SUPFAM" id="SSF56219">
    <property type="entry name" value="DNase I-like"/>
    <property type="match status" value="1"/>
</dbReference>
<dbReference type="Pfam" id="PF14529">
    <property type="entry name" value="Exo_endo_phos_2"/>
    <property type="match status" value="1"/>
</dbReference>
<protein>
    <recommendedName>
        <fullName evidence="2">Endonuclease/exonuclease/phosphatase domain-containing protein</fullName>
    </recommendedName>
</protein>
<reference evidence="3" key="1">
    <citation type="submission" date="2022-11" db="UniProtKB">
        <authorList>
            <consortium name="EnsemblMetazoa"/>
        </authorList>
    </citation>
    <scope>IDENTIFICATION</scope>
</reference>
<feature type="region of interest" description="Disordered" evidence="1">
    <location>
        <begin position="1"/>
        <end position="56"/>
    </location>
</feature>
<dbReference type="InterPro" id="IPR005135">
    <property type="entry name" value="Endo/exonuclease/phosphatase"/>
</dbReference>
<keyword evidence="4" id="KW-1185">Reference proteome</keyword>
<feature type="domain" description="Endonuclease/exonuclease/phosphatase" evidence="2">
    <location>
        <begin position="174"/>
        <end position="316"/>
    </location>
</feature>
<dbReference type="InterPro" id="IPR027124">
    <property type="entry name" value="Swc5/CFDP1/2"/>
</dbReference>
<dbReference type="AlphaFoldDB" id="A0A913ZVR8"/>
<dbReference type="GeneID" id="119727365"/>
<proteinExistence type="predicted"/>
<accession>A0A913ZVR8</accession>
<dbReference type="PANTHER" id="PTHR23227:SF85">
    <property type="entry name" value="CRANIOFACIAL DEVELOPMENT PROTEIN 2"/>
    <property type="match status" value="1"/>
</dbReference>
<dbReference type="GO" id="GO:0003824">
    <property type="term" value="F:catalytic activity"/>
    <property type="evidence" value="ECO:0007669"/>
    <property type="project" value="InterPro"/>
</dbReference>
<evidence type="ECO:0000259" key="2">
    <source>
        <dbReference type="Pfam" id="PF14529"/>
    </source>
</evidence>
<sequence>MKKSNSTRVKAPTNRQTPLPQSLQVAEHHDASIPNPIGRNDGPPTAGRTPDRAPIGRTVVDTPDGKRAFLNAKCTISIGTWNVRTLHQEGNLEHLLHELSHLKWEVIGLSETHLCDSGELRQEGIQFLCSGNDTTHREGVAILLNKAAQRALIGYNPISERIITARLHTQIGAITIIQIYAPTSASSDEDIDSFYDQLQQAINQIPSQDIQIVMVDFNAKVGTDWESWNGILGKFGLGDANDRGERLLNFCALNDLCISNTLFKQKKDSREWTWESPDGNTRNKIDFILINRRWKSSISMSRSFPSADIGSDHQLVHANMKLRLKAKPKSARQTRFDIEKLKDKNVREAFKVRIGGRFEPLLNATDTDVDAEVLWDGIKSSFQETSRKSLVQ</sequence>
<dbReference type="Gene3D" id="3.60.10.10">
    <property type="entry name" value="Endonuclease/exonuclease/phosphatase"/>
    <property type="match status" value="1"/>
</dbReference>
<dbReference type="RefSeq" id="XP_038055161.1">
    <property type="nucleotide sequence ID" value="XM_038199233.1"/>
</dbReference>
<feature type="compositionally biased region" description="Polar residues" evidence="1">
    <location>
        <begin position="1"/>
        <end position="24"/>
    </location>
</feature>